<dbReference type="Pfam" id="PF00057">
    <property type="entry name" value="Ldl_recept_a"/>
    <property type="match status" value="1"/>
</dbReference>
<accession>A0AAV4QNP3</accession>
<sequence>MVVYYLQMDHSMAFTVYRRTMTIRWFLLSTGRLTNRWTTERSYSLREILVLASLVRLSSPQIFPKRADFHEHDDDDLPGIPCDGHSFRCASGQCVPAYAFCNAVVDCLDGSDEDFAVCERGEGCPAGSFQCGNGRCRSTAILCSGLDGCGDNTDEDKCTVCRCEAPE</sequence>
<dbReference type="CDD" id="cd00112">
    <property type="entry name" value="LDLa"/>
    <property type="match status" value="2"/>
</dbReference>
<organism evidence="8 9">
    <name type="scientific">Caerostris extrusa</name>
    <name type="common">Bark spider</name>
    <name type="synonym">Caerostris bankana</name>
    <dbReference type="NCBI Taxonomy" id="172846"/>
    <lineage>
        <taxon>Eukaryota</taxon>
        <taxon>Metazoa</taxon>
        <taxon>Ecdysozoa</taxon>
        <taxon>Arthropoda</taxon>
        <taxon>Chelicerata</taxon>
        <taxon>Arachnida</taxon>
        <taxon>Araneae</taxon>
        <taxon>Araneomorphae</taxon>
        <taxon>Entelegynae</taxon>
        <taxon>Araneoidea</taxon>
        <taxon>Araneidae</taxon>
        <taxon>Caerostris</taxon>
    </lineage>
</organism>
<feature type="disulfide bond" evidence="7">
    <location>
        <begin position="143"/>
        <end position="158"/>
    </location>
</feature>
<evidence type="ECO:0000256" key="1">
    <source>
        <dbReference type="ARBA" id="ARBA00004167"/>
    </source>
</evidence>
<dbReference type="SUPFAM" id="SSF57424">
    <property type="entry name" value="LDL receptor-like module"/>
    <property type="match status" value="2"/>
</dbReference>
<dbReference type="GO" id="GO:0005886">
    <property type="term" value="C:plasma membrane"/>
    <property type="evidence" value="ECO:0007669"/>
    <property type="project" value="TreeGrafter"/>
</dbReference>
<proteinExistence type="predicted"/>
<evidence type="ECO:0000256" key="3">
    <source>
        <dbReference type="ARBA" id="ARBA00022737"/>
    </source>
</evidence>
<evidence type="ECO:0000313" key="8">
    <source>
        <dbReference type="EMBL" id="GIY11308.1"/>
    </source>
</evidence>
<dbReference type="Gene3D" id="4.10.400.10">
    <property type="entry name" value="Low-density Lipoprotein Receptor"/>
    <property type="match status" value="2"/>
</dbReference>
<dbReference type="InterPro" id="IPR036055">
    <property type="entry name" value="LDL_receptor-like_sf"/>
</dbReference>
<keyword evidence="6 7" id="KW-1015">Disulfide bond</keyword>
<feature type="disulfide bond" evidence="7">
    <location>
        <begin position="131"/>
        <end position="149"/>
    </location>
</feature>
<keyword evidence="4" id="KW-1133">Transmembrane helix</keyword>
<reference evidence="8 9" key="1">
    <citation type="submission" date="2021-06" db="EMBL/GenBank/DDBJ databases">
        <title>Caerostris extrusa draft genome.</title>
        <authorList>
            <person name="Kono N."/>
            <person name="Arakawa K."/>
        </authorList>
    </citation>
    <scope>NUCLEOTIDE SEQUENCE [LARGE SCALE GENOMIC DNA]</scope>
</reference>
<feature type="disulfide bond" evidence="7">
    <location>
        <begin position="124"/>
        <end position="136"/>
    </location>
</feature>
<keyword evidence="2" id="KW-0812">Transmembrane</keyword>
<dbReference type="SMART" id="SM00192">
    <property type="entry name" value="LDLa"/>
    <property type="match status" value="2"/>
</dbReference>
<name>A0AAV4QNP3_CAEEX</name>
<evidence type="ECO:0000256" key="4">
    <source>
        <dbReference type="ARBA" id="ARBA00022989"/>
    </source>
</evidence>
<feature type="disulfide bond" evidence="7">
    <location>
        <begin position="89"/>
        <end position="107"/>
    </location>
</feature>
<dbReference type="PROSITE" id="PS50068">
    <property type="entry name" value="LDLRA_2"/>
    <property type="match status" value="2"/>
</dbReference>
<gene>
    <name evidence="8" type="ORF">CEXT_162791</name>
</gene>
<dbReference type="Proteomes" id="UP001054945">
    <property type="component" value="Unassembled WGS sequence"/>
</dbReference>
<feature type="disulfide bond" evidence="7">
    <location>
        <begin position="82"/>
        <end position="94"/>
    </location>
</feature>
<protein>
    <submittedName>
        <fullName evidence="8">Uncharacterized protein</fullName>
    </submittedName>
</protein>
<keyword evidence="3" id="KW-0677">Repeat</keyword>
<dbReference type="InterPro" id="IPR050685">
    <property type="entry name" value="LDLR"/>
</dbReference>
<dbReference type="InterPro" id="IPR002172">
    <property type="entry name" value="LDrepeatLR_classA_rpt"/>
</dbReference>
<comment type="caution">
    <text evidence="8">The sequence shown here is derived from an EMBL/GenBank/DDBJ whole genome shotgun (WGS) entry which is preliminary data.</text>
</comment>
<keyword evidence="9" id="KW-1185">Reference proteome</keyword>
<dbReference type="EMBL" id="BPLR01006630">
    <property type="protein sequence ID" value="GIY11308.1"/>
    <property type="molecule type" value="Genomic_DNA"/>
</dbReference>
<evidence type="ECO:0000256" key="2">
    <source>
        <dbReference type="ARBA" id="ARBA00022692"/>
    </source>
</evidence>
<dbReference type="PRINTS" id="PR00261">
    <property type="entry name" value="LDLRECEPTOR"/>
</dbReference>
<evidence type="ECO:0000256" key="6">
    <source>
        <dbReference type="ARBA" id="ARBA00023157"/>
    </source>
</evidence>
<evidence type="ECO:0000313" key="9">
    <source>
        <dbReference type="Proteomes" id="UP001054945"/>
    </source>
</evidence>
<dbReference type="GO" id="GO:0016192">
    <property type="term" value="P:vesicle-mediated transport"/>
    <property type="evidence" value="ECO:0007669"/>
    <property type="project" value="UniProtKB-ARBA"/>
</dbReference>
<evidence type="ECO:0000256" key="7">
    <source>
        <dbReference type="PROSITE-ProRule" id="PRU00124"/>
    </source>
</evidence>
<comment type="subcellular location">
    <subcellularLocation>
        <location evidence="1">Membrane</location>
        <topology evidence="1">Single-pass membrane protein</topology>
    </subcellularLocation>
</comment>
<dbReference type="PANTHER" id="PTHR24270">
    <property type="entry name" value="LOW-DENSITY LIPOPROTEIN RECEPTOR-RELATED"/>
    <property type="match status" value="1"/>
</dbReference>
<evidence type="ECO:0000256" key="5">
    <source>
        <dbReference type="ARBA" id="ARBA00023136"/>
    </source>
</evidence>
<dbReference type="AlphaFoldDB" id="A0AAV4QNP3"/>
<comment type="caution">
    <text evidence="7">Lacks conserved residue(s) required for the propagation of feature annotation.</text>
</comment>
<keyword evidence="5" id="KW-0472">Membrane</keyword>